<reference evidence="3" key="1">
    <citation type="submission" date="2017-09" db="EMBL/GenBank/DDBJ databases">
        <title>Depth-based differentiation of microbial function through sediment-hosted aquifers and enrichment of novel symbionts in the deep terrestrial subsurface.</title>
        <authorList>
            <person name="Probst A.J."/>
            <person name="Ladd B."/>
            <person name="Jarett J.K."/>
            <person name="Geller-Mcgrath D.E."/>
            <person name="Sieber C.M.K."/>
            <person name="Emerson J.B."/>
            <person name="Anantharaman K."/>
            <person name="Thomas B.C."/>
            <person name="Malmstrom R."/>
            <person name="Stieglmeier M."/>
            <person name="Klingl A."/>
            <person name="Woyke T."/>
            <person name="Ryan C.M."/>
            <person name="Banfield J.F."/>
        </authorList>
    </citation>
    <scope>NUCLEOTIDE SEQUENCE [LARGE SCALE GENOMIC DNA]</scope>
</reference>
<evidence type="ECO:0000313" key="2">
    <source>
        <dbReference type="EMBL" id="PIR84158.1"/>
    </source>
</evidence>
<accession>A0A2H0UCK2</accession>
<name>A0A2H0UCK2_9BACT</name>
<comment type="caution">
    <text evidence="2">The sequence shown here is derived from an EMBL/GenBank/DDBJ whole genome shotgun (WGS) entry which is preliminary data.</text>
</comment>
<proteinExistence type="predicted"/>
<evidence type="ECO:0000313" key="3">
    <source>
        <dbReference type="Proteomes" id="UP000231192"/>
    </source>
</evidence>
<dbReference type="AlphaFoldDB" id="A0A2H0UCK2"/>
<protein>
    <submittedName>
        <fullName evidence="2">Uncharacterized protein</fullName>
    </submittedName>
</protein>
<organism evidence="2 3">
    <name type="scientific">Candidatus Kaiserbacteria bacterium CG10_big_fil_rev_8_21_14_0_10_51_14</name>
    <dbReference type="NCBI Taxonomy" id="1974610"/>
    <lineage>
        <taxon>Bacteria</taxon>
        <taxon>Candidatus Kaiseribacteriota</taxon>
    </lineage>
</organism>
<sequence>MGLESFDENPISRRDVLKMGTGALATGATLKIPEADAASSPEASLAQPESASALESVTEDEVHSVLQEFLEGKKFNVARKLEDGNGLYLLEVTIPDEGGYIEYSYRRGRPEKNERPDWRIDKTFYDETGMPIHGHSVAQKVGGVWKLTP</sequence>
<dbReference type="EMBL" id="PFBK01000002">
    <property type="protein sequence ID" value="PIR84158.1"/>
    <property type="molecule type" value="Genomic_DNA"/>
</dbReference>
<feature type="compositionally biased region" description="Low complexity" evidence="1">
    <location>
        <begin position="35"/>
        <end position="46"/>
    </location>
</feature>
<dbReference type="Proteomes" id="UP000231192">
    <property type="component" value="Unassembled WGS sequence"/>
</dbReference>
<dbReference type="PROSITE" id="PS51318">
    <property type="entry name" value="TAT"/>
    <property type="match status" value="1"/>
</dbReference>
<gene>
    <name evidence="2" type="ORF">COU18_00170</name>
</gene>
<feature type="region of interest" description="Disordered" evidence="1">
    <location>
        <begin position="34"/>
        <end position="56"/>
    </location>
</feature>
<dbReference type="InterPro" id="IPR006311">
    <property type="entry name" value="TAT_signal"/>
</dbReference>
<evidence type="ECO:0000256" key="1">
    <source>
        <dbReference type="SAM" id="MobiDB-lite"/>
    </source>
</evidence>